<comment type="caution">
    <text evidence="1">The sequence shown here is derived from an EMBL/GenBank/DDBJ whole genome shotgun (WGS) entry which is preliminary data.</text>
</comment>
<dbReference type="EMBL" id="NIDE01000005">
    <property type="protein sequence ID" value="OWK42486.1"/>
    <property type="molecule type" value="Genomic_DNA"/>
</dbReference>
<evidence type="ECO:0000313" key="2">
    <source>
        <dbReference type="Proteomes" id="UP000214646"/>
    </source>
</evidence>
<sequence>MTNYVTARGVQQFSITIASGNTTATATINSVGSGAFILCGGINPSVAANPAEDFAYLTLTNPTTITATRQTGTTGTVVVTGCIVDGDTTNLIKSVQYGTITIATASTSGTATISAVTNTNTATHLLGWASGNTTFSANHEGPILSLSGTTVTATRPASTGALTVGFVIIEFQGTALNQHVQNVAATSSSSVTSYTVSGLSSVVAGNTICIYGGSSIATVSTNLAEYKQRGVLASSTTFTVNVNTAVADAKSYNCTIVEFVSGVLNSAVQRNTSTLTGVTSAATPLGTPINESYAGLSWLGNTTSATTAVLNEAEGAASLGTASPPAVSHVQGAAGTASTGTTCAATITSSTAGNLLAVGIVNSTGTLRTVTGVTDNIGQTYLQVPSAYATSTVSPVFSDIWYFPNTAAGVTTVTVTFSGSVANAVINVTEISGIALSSPVDAVSIVNQQATTLSPISAPITTSANNDFIFAVMGCQASSTTVSSPYAVVQSGSHNFGYYNIAASPVTSQTATVTLAVTEPYCFSTAAFLANTSLLQVVTVTKNAATANITASWEIFEFVPFFVPSFSASFTATASLAAAGSSLVKSTLTVSSAASFTAKGGSLAKSSISIASAGSFSPKGIAVKKATATWTGIGSYAPKGVPIAKGIATWAASAAFAAVGRATKKSSATWSSAATFAGIGLPLAKTTATWTGQATLAATGRRVISAVATWFAAGTTGFTGKSTATAISTWSPHAVFLAVGRPLAKTAFTVTPSGVFNATGRPLSIAIASWASHASLAASGLAVRITHFTISAVSALSVHPAGTHKATFAGSTTFSAAGQALKVSAATWTASAHLSAVGQSHAVGTAVITPHATLAATGAKKETGTATISAIGSLAAIGASLRNTVLSITASSAFAPRGGARVTRAATWTASSTLAADSAATRTGTASFIPEAALVADGAARKTAAVTVHAATSLTAAGGSRFLGTVQILARATVAFARLFPPTPCRRILDPSLNNRTLTARGILRILKPNTNGRTL</sequence>
<organism evidence="1 2">
    <name type="scientific">Fimbriiglobus ruber</name>
    <dbReference type="NCBI Taxonomy" id="1908690"/>
    <lineage>
        <taxon>Bacteria</taxon>
        <taxon>Pseudomonadati</taxon>
        <taxon>Planctomycetota</taxon>
        <taxon>Planctomycetia</taxon>
        <taxon>Gemmatales</taxon>
        <taxon>Gemmataceae</taxon>
        <taxon>Fimbriiglobus</taxon>
    </lineage>
</organism>
<protein>
    <submittedName>
        <fullName evidence="1">Glycoprotein gp2</fullName>
    </submittedName>
</protein>
<keyword evidence="2" id="KW-1185">Reference proteome</keyword>
<accession>A0A225DXP0</accession>
<gene>
    <name evidence="1" type="ORF">FRUB_04564</name>
</gene>
<reference evidence="2" key="1">
    <citation type="submission" date="2017-06" db="EMBL/GenBank/DDBJ databases">
        <title>Genome analysis of Fimbriiglobus ruber SP5, the first member of the order Planctomycetales with confirmed chitinolytic capability.</title>
        <authorList>
            <person name="Ravin N.V."/>
            <person name="Rakitin A.L."/>
            <person name="Ivanova A.A."/>
            <person name="Beletsky A.V."/>
            <person name="Kulichevskaya I.S."/>
            <person name="Mardanov A.V."/>
            <person name="Dedysh S.N."/>
        </authorList>
    </citation>
    <scope>NUCLEOTIDE SEQUENCE [LARGE SCALE GENOMIC DNA]</scope>
    <source>
        <strain evidence="2">SP5</strain>
    </source>
</reference>
<dbReference type="AlphaFoldDB" id="A0A225DXP0"/>
<proteinExistence type="predicted"/>
<name>A0A225DXP0_9BACT</name>
<evidence type="ECO:0000313" key="1">
    <source>
        <dbReference type="EMBL" id="OWK42486.1"/>
    </source>
</evidence>
<dbReference type="Proteomes" id="UP000214646">
    <property type="component" value="Unassembled WGS sequence"/>
</dbReference>